<evidence type="ECO:0000313" key="2">
    <source>
        <dbReference type="EMBL" id="CDG40878.1"/>
    </source>
</evidence>
<evidence type="ECO:0000256" key="1">
    <source>
        <dbReference type="SAM" id="MobiDB-lite"/>
    </source>
</evidence>
<reference evidence="2 3" key="1">
    <citation type="journal article" date="2014" name="Genome Biol. Evol.">
        <title>Acetic acid bacteria genomes reveal functional traits for adaptation to life in insect guts.</title>
        <authorList>
            <person name="Chouaia B."/>
            <person name="Gaiarsa S."/>
            <person name="Crotti E."/>
            <person name="Comandatore F."/>
            <person name="Degli Esposti M."/>
            <person name="Ricci I."/>
            <person name="Alma A."/>
            <person name="Favia G."/>
            <person name="Bandi C."/>
            <person name="Daffonchio D."/>
        </authorList>
    </citation>
    <scope>NUCLEOTIDE SEQUENCE [LARGE SCALE GENOMIC DNA]</scope>
    <source>
        <strain evidence="2 3">SF2.1</strain>
    </source>
</reference>
<dbReference type="AlphaFoldDB" id="A0A060QJL1"/>
<comment type="caution">
    <text evidence="2">The sequence shown here is derived from an EMBL/GenBank/DDBJ whole genome shotgun (WGS) entry which is preliminary data.</text>
</comment>
<protein>
    <submittedName>
        <fullName evidence="2">Uncharacterized protein</fullName>
    </submittedName>
</protein>
<reference evidence="2 3" key="2">
    <citation type="journal article" date="2014" name="PLoS ONE">
        <title>Evolution of mitochondria reconstructed from the energy metabolism of living bacteria.</title>
        <authorList>
            <person name="Degli Esposti M."/>
            <person name="Chouaia B."/>
            <person name="Comandatore F."/>
            <person name="Crotti E."/>
            <person name="Sassera D."/>
            <person name="Lievens P.M."/>
            <person name="Daffonchio D."/>
            <person name="Bandi C."/>
        </authorList>
    </citation>
    <scope>NUCLEOTIDE SEQUENCE [LARGE SCALE GENOMIC DNA]</scope>
    <source>
        <strain evidence="2 3">SF2.1</strain>
    </source>
</reference>
<gene>
    <name evidence="2" type="ORF">ASAP_2833</name>
</gene>
<proteinExistence type="predicted"/>
<feature type="compositionally biased region" description="Basic residues" evidence="1">
    <location>
        <begin position="1"/>
        <end position="11"/>
    </location>
</feature>
<sequence>MYQQARHKMFRRAPCAPENKFINGPSASRAPQEGGSGG</sequence>
<evidence type="ECO:0000313" key="3">
    <source>
        <dbReference type="Proteomes" id="UP000027583"/>
    </source>
</evidence>
<dbReference type="EMBL" id="CBLX010000024">
    <property type="protein sequence ID" value="CDG40878.1"/>
    <property type="molecule type" value="Genomic_DNA"/>
</dbReference>
<dbReference type="Proteomes" id="UP000027583">
    <property type="component" value="Unassembled WGS sequence"/>
</dbReference>
<organism evidence="2 3">
    <name type="scientific">Asaia bogorensis</name>
    <dbReference type="NCBI Taxonomy" id="91915"/>
    <lineage>
        <taxon>Bacteria</taxon>
        <taxon>Pseudomonadati</taxon>
        <taxon>Pseudomonadota</taxon>
        <taxon>Alphaproteobacteria</taxon>
        <taxon>Acetobacterales</taxon>
        <taxon>Acetobacteraceae</taxon>
        <taxon>Asaia</taxon>
    </lineage>
</organism>
<name>A0A060QJL1_9PROT</name>
<accession>A0A060QJL1</accession>
<feature type="region of interest" description="Disordered" evidence="1">
    <location>
        <begin position="1"/>
        <end position="38"/>
    </location>
</feature>